<accession>D6U8Q4</accession>
<proteinExistence type="predicted"/>
<comment type="caution">
    <text evidence="1">The sequence shown here is derived from an EMBL/GenBank/DDBJ whole genome shotgun (WGS) entry which is preliminary data.</text>
</comment>
<reference evidence="1 2" key="1">
    <citation type="journal article" date="2011" name="Stand. Genomic Sci.">
        <title>Non-contiguous finished genome sequence and contextual data of the filamentous soil bacterium Ktedonobacter racemifer type strain (SOSP1-21).</title>
        <authorList>
            <person name="Chang Y.J."/>
            <person name="Land M."/>
            <person name="Hauser L."/>
            <person name="Chertkov O."/>
            <person name="Del Rio T.G."/>
            <person name="Nolan M."/>
            <person name="Copeland A."/>
            <person name="Tice H."/>
            <person name="Cheng J.F."/>
            <person name="Lucas S."/>
            <person name="Han C."/>
            <person name="Goodwin L."/>
            <person name="Pitluck S."/>
            <person name="Ivanova N."/>
            <person name="Ovchinikova G."/>
            <person name="Pati A."/>
            <person name="Chen A."/>
            <person name="Palaniappan K."/>
            <person name="Mavromatis K."/>
            <person name="Liolios K."/>
            <person name="Brettin T."/>
            <person name="Fiebig A."/>
            <person name="Rohde M."/>
            <person name="Abt B."/>
            <person name="Goker M."/>
            <person name="Detter J.C."/>
            <person name="Woyke T."/>
            <person name="Bristow J."/>
            <person name="Eisen J.A."/>
            <person name="Markowitz V."/>
            <person name="Hugenholtz P."/>
            <person name="Kyrpides N.C."/>
            <person name="Klenk H.P."/>
            <person name="Lapidus A."/>
        </authorList>
    </citation>
    <scope>NUCLEOTIDE SEQUENCE [LARGE SCALE GENOMIC DNA]</scope>
    <source>
        <strain evidence="2">DSM 44963</strain>
    </source>
</reference>
<protein>
    <submittedName>
        <fullName evidence="1">Uncharacterized protein</fullName>
    </submittedName>
</protein>
<keyword evidence="2" id="KW-1185">Reference proteome</keyword>
<organism evidence="1 2">
    <name type="scientific">Ktedonobacter racemifer DSM 44963</name>
    <dbReference type="NCBI Taxonomy" id="485913"/>
    <lineage>
        <taxon>Bacteria</taxon>
        <taxon>Bacillati</taxon>
        <taxon>Chloroflexota</taxon>
        <taxon>Ktedonobacteria</taxon>
        <taxon>Ktedonobacterales</taxon>
        <taxon>Ktedonobacteraceae</taxon>
        <taxon>Ktedonobacter</taxon>
    </lineage>
</organism>
<name>D6U8Q4_KTERA</name>
<dbReference type="EMBL" id="ADVG01000006">
    <property type="protein sequence ID" value="EFH79614.1"/>
    <property type="molecule type" value="Genomic_DNA"/>
</dbReference>
<evidence type="ECO:0000313" key="1">
    <source>
        <dbReference type="EMBL" id="EFH79614.1"/>
    </source>
</evidence>
<dbReference type="Proteomes" id="UP000004508">
    <property type="component" value="Unassembled WGS sequence"/>
</dbReference>
<gene>
    <name evidence="1" type="ORF">Krac_0092</name>
</gene>
<sequence length="104" mass="12100">MLYSQVRLLKGNEENILKKVYLALSVPNKKQEQQIFGTFPDAAENKDKFRVFKPKNTEYWPESEIQNALATITGDLERQGYTVEVVPISEYHSVLDRHKKQMKA</sequence>
<dbReference type="InParanoid" id="D6U8Q4"/>
<dbReference type="AlphaFoldDB" id="D6U8Q4"/>
<evidence type="ECO:0000313" key="2">
    <source>
        <dbReference type="Proteomes" id="UP000004508"/>
    </source>
</evidence>